<evidence type="ECO:0000256" key="3">
    <source>
        <dbReference type="ARBA" id="ARBA00011738"/>
    </source>
</evidence>
<keyword evidence="4 7" id="KW-0285">Flavoprotein</keyword>
<dbReference type="Gene3D" id="2.40.110.10">
    <property type="entry name" value="Butyryl-CoA Dehydrogenase, subunit A, domain 2"/>
    <property type="match status" value="1"/>
</dbReference>
<dbReference type="InterPro" id="IPR006091">
    <property type="entry name" value="Acyl-CoA_Oxase/DH_mid-dom"/>
</dbReference>
<dbReference type="GO" id="GO:0003995">
    <property type="term" value="F:acyl-CoA dehydrogenase activity"/>
    <property type="evidence" value="ECO:0007669"/>
    <property type="project" value="TreeGrafter"/>
</dbReference>
<feature type="domain" description="Acyl-CoA oxidase/dehydrogenase middle" evidence="9">
    <location>
        <begin position="139"/>
        <end position="233"/>
    </location>
</feature>
<dbReference type="InterPro" id="IPR050741">
    <property type="entry name" value="Acyl-CoA_dehydrogenase"/>
</dbReference>
<evidence type="ECO:0000256" key="2">
    <source>
        <dbReference type="ARBA" id="ARBA00009347"/>
    </source>
</evidence>
<sequence length="415" mass="45884">MMAGPEFLGKMLTFNDSEAAEELAERAHDLMEEVVLPKERELSGGMAVSDSTIDELREAAREYGVYAPQIDEEYGGMGYDFRDTLPTFEEAGRSTLGQIAMRVDAPDEGNMHLLELHGSELQKEEYLKPLVEGEIASGFSMTEPMQGGGSDPKMLKTTAEKDGDEWVINGHKWWTSKGIKADVLLVFARTDQEAHPYEGCSVFLVPKDADGVEVVRNIPHVGSDVHGMGHAEIKYNDVRVPEEHLLGEAGKGFQHVQERLGPARLTHCMRYSGMAERALDVTKAYMSERDAFGEKLADKQHPRMVIAEQETNLAAARSLVRQAADRIAAGHEARVEVSMAKVFTANATQEAIDTALQFLGGNGIAKDLPVADFYESVRQFRIVDGADEVHKRTVAREAFEDVPEEELDALTRFGE</sequence>
<name>A0A1G7JZE9_9EURY</name>
<evidence type="ECO:0000313" key="12">
    <source>
        <dbReference type="Proteomes" id="UP000199076"/>
    </source>
</evidence>
<feature type="domain" description="Acyl-CoA dehydrogenase/oxidase C-terminal" evidence="8">
    <location>
        <begin position="250"/>
        <end position="398"/>
    </location>
</feature>
<dbReference type="SUPFAM" id="SSF56645">
    <property type="entry name" value="Acyl-CoA dehydrogenase NM domain-like"/>
    <property type="match status" value="1"/>
</dbReference>
<dbReference type="InterPro" id="IPR009100">
    <property type="entry name" value="AcylCoA_DH/oxidase_NM_dom_sf"/>
</dbReference>
<dbReference type="Gene3D" id="1.20.140.10">
    <property type="entry name" value="Butyryl-CoA Dehydrogenase, subunit A, domain 3"/>
    <property type="match status" value="1"/>
</dbReference>
<keyword evidence="12" id="KW-1185">Reference proteome</keyword>
<dbReference type="EMBL" id="FNBK01000005">
    <property type="protein sequence ID" value="SDF30388.1"/>
    <property type="molecule type" value="Genomic_DNA"/>
</dbReference>
<dbReference type="PIRSF" id="PIRSF016578">
    <property type="entry name" value="HsaA"/>
    <property type="match status" value="1"/>
</dbReference>
<accession>A0A1G7JZE9</accession>
<evidence type="ECO:0000313" key="11">
    <source>
        <dbReference type="EMBL" id="SDF30388.1"/>
    </source>
</evidence>
<evidence type="ECO:0000256" key="7">
    <source>
        <dbReference type="RuleBase" id="RU362125"/>
    </source>
</evidence>
<evidence type="ECO:0000259" key="9">
    <source>
        <dbReference type="Pfam" id="PF02770"/>
    </source>
</evidence>
<dbReference type="InterPro" id="IPR009075">
    <property type="entry name" value="AcylCo_DH/oxidase_C"/>
</dbReference>
<dbReference type="PANTHER" id="PTHR48083:SF13">
    <property type="entry name" value="ACYL-COA DEHYDROGENASE FAMILY MEMBER 11"/>
    <property type="match status" value="1"/>
</dbReference>
<evidence type="ECO:0000259" key="10">
    <source>
        <dbReference type="Pfam" id="PF02771"/>
    </source>
</evidence>
<dbReference type="Pfam" id="PF02770">
    <property type="entry name" value="Acyl-CoA_dh_M"/>
    <property type="match status" value="1"/>
</dbReference>
<comment type="similarity">
    <text evidence="2 7">Belongs to the acyl-CoA dehydrogenase family.</text>
</comment>
<evidence type="ECO:0000256" key="4">
    <source>
        <dbReference type="ARBA" id="ARBA00022630"/>
    </source>
</evidence>
<dbReference type="Pfam" id="PF00441">
    <property type="entry name" value="Acyl-CoA_dh_1"/>
    <property type="match status" value="1"/>
</dbReference>
<dbReference type="FunFam" id="2.40.110.10:FF:000002">
    <property type="entry name" value="Acyl-CoA dehydrogenase fadE12"/>
    <property type="match status" value="1"/>
</dbReference>
<keyword evidence="5 7" id="KW-0274">FAD</keyword>
<dbReference type="InterPro" id="IPR036250">
    <property type="entry name" value="AcylCo_DH-like_C"/>
</dbReference>
<dbReference type="Gene3D" id="1.10.540.10">
    <property type="entry name" value="Acyl-CoA dehydrogenase/oxidase, N-terminal domain"/>
    <property type="match status" value="1"/>
</dbReference>
<dbReference type="PANTHER" id="PTHR48083">
    <property type="entry name" value="MEDIUM-CHAIN SPECIFIC ACYL-COA DEHYDROGENASE, MITOCHONDRIAL-RELATED"/>
    <property type="match status" value="1"/>
</dbReference>
<evidence type="ECO:0000256" key="1">
    <source>
        <dbReference type="ARBA" id="ARBA00001974"/>
    </source>
</evidence>
<dbReference type="Pfam" id="PF02771">
    <property type="entry name" value="Acyl-CoA_dh_N"/>
    <property type="match status" value="1"/>
</dbReference>
<feature type="domain" description="Acyl-CoA dehydrogenase/oxidase N-terminal" evidence="10">
    <location>
        <begin position="17"/>
        <end position="134"/>
    </location>
</feature>
<dbReference type="Proteomes" id="UP000199076">
    <property type="component" value="Unassembled WGS sequence"/>
</dbReference>
<evidence type="ECO:0000256" key="5">
    <source>
        <dbReference type="ARBA" id="ARBA00022827"/>
    </source>
</evidence>
<keyword evidence="6 7" id="KW-0560">Oxidoreductase</keyword>
<dbReference type="GO" id="GO:0033539">
    <property type="term" value="P:fatty acid beta-oxidation using acyl-CoA dehydrogenase"/>
    <property type="evidence" value="ECO:0007669"/>
    <property type="project" value="TreeGrafter"/>
</dbReference>
<gene>
    <name evidence="11" type="ORF">SAMN05216218_105116</name>
</gene>
<dbReference type="InterPro" id="IPR013786">
    <property type="entry name" value="AcylCoA_DH/ox_N"/>
</dbReference>
<dbReference type="InterPro" id="IPR037069">
    <property type="entry name" value="AcylCoA_DH/ox_N_sf"/>
</dbReference>
<comment type="cofactor">
    <cofactor evidence="1 7">
        <name>FAD</name>
        <dbReference type="ChEBI" id="CHEBI:57692"/>
    </cofactor>
</comment>
<reference evidence="12" key="1">
    <citation type="submission" date="2016-10" db="EMBL/GenBank/DDBJ databases">
        <authorList>
            <person name="Varghese N."/>
            <person name="Submissions S."/>
        </authorList>
    </citation>
    <scope>NUCLEOTIDE SEQUENCE [LARGE SCALE GENOMIC DNA]</scope>
    <source>
        <strain evidence="12">IBRC-M 10760</strain>
    </source>
</reference>
<dbReference type="InterPro" id="IPR046373">
    <property type="entry name" value="Acyl-CoA_Oxase/DH_mid-dom_sf"/>
</dbReference>
<dbReference type="STRING" id="660518.SAMN05216218_105116"/>
<dbReference type="SUPFAM" id="SSF47203">
    <property type="entry name" value="Acyl-CoA dehydrogenase C-terminal domain-like"/>
    <property type="match status" value="1"/>
</dbReference>
<comment type="subunit">
    <text evidence="3">Homodimer.</text>
</comment>
<evidence type="ECO:0000259" key="8">
    <source>
        <dbReference type="Pfam" id="PF00441"/>
    </source>
</evidence>
<dbReference type="GO" id="GO:0050660">
    <property type="term" value="F:flavin adenine dinucleotide binding"/>
    <property type="evidence" value="ECO:0007669"/>
    <property type="project" value="InterPro"/>
</dbReference>
<protein>
    <submittedName>
        <fullName evidence="11">Acyl-CoA dehydrogenase</fullName>
    </submittedName>
</protein>
<evidence type="ECO:0000256" key="6">
    <source>
        <dbReference type="ARBA" id="ARBA00023002"/>
    </source>
</evidence>
<proteinExistence type="inferred from homology"/>
<dbReference type="AlphaFoldDB" id="A0A1G7JZE9"/>
<dbReference type="GO" id="GO:0005737">
    <property type="term" value="C:cytoplasm"/>
    <property type="evidence" value="ECO:0007669"/>
    <property type="project" value="TreeGrafter"/>
</dbReference>
<organism evidence="11 12">
    <name type="scientific">Halorientalis regularis</name>
    <dbReference type="NCBI Taxonomy" id="660518"/>
    <lineage>
        <taxon>Archaea</taxon>
        <taxon>Methanobacteriati</taxon>
        <taxon>Methanobacteriota</taxon>
        <taxon>Stenosarchaea group</taxon>
        <taxon>Halobacteria</taxon>
        <taxon>Halobacteriales</taxon>
        <taxon>Haloarculaceae</taxon>
        <taxon>Halorientalis</taxon>
    </lineage>
</organism>